<accession>A0A0S2TAF7</accession>
<dbReference type="Proteomes" id="UP000055136">
    <property type="component" value="Chromosome"/>
</dbReference>
<dbReference type="InterPro" id="IPR000160">
    <property type="entry name" value="GGDEF_dom"/>
</dbReference>
<evidence type="ECO:0000313" key="4">
    <source>
        <dbReference type="EMBL" id="ALP52079.1"/>
    </source>
</evidence>
<dbReference type="Pfam" id="PF21370">
    <property type="entry name" value="PAS_GdpP"/>
    <property type="match status" value="1"/>
</dbReference>
<evidence type="ECO:0000259" key="2">
    <source>
        <dbReference type="PROSITE" id="PS50112"/>
    </source>
</evidence>
<dbReference type="SMART" id="SM00091">
    <property type="entry name" value="PAS"/>
    <property type="match status" value="1"/>
</dbReference>
<evidence type="ECO:0000313" key="5">
    <source>
        <dbReference type="Proteomes" id="UP000055136"/>
    </source>
</evidence>
<evidence type="ECO:0000259" key="3">
    <source>
        <dbReference type="PROSITE" id="PS50887"/>
    </source>
</evidence>
<dbReference type="EC" id="2.7.7.65" evidence="1"/>
<dbReference type="NCBIfam" id="TIGR00229">
    <property type="entry name" value="sensory_box"/>
    <property type="match status" value="1"/>
</dbReference>
<dbReference type="KEGG" id="tee:Tel_02385"/>
<dbReference type="GO" id="GO:1902201">
    <property type="term" value="P:negative regulation of bacterial-type flagellum-dependent cell motility"/>
    <property type="evidence" value="ECO:0007669"/>
    <property type="project" value="TreeGrafter"/>
</dbReference>
<dbReference type="GO" id="GO:0052621">
    <property type="term" value="F:diguanylate cyclase activity"/>
    <property type="evidence" value="ECO:0007669"/>
    <property type="project" value="UniProtKB-EC"/>
</dbReference>
<dbReference type="NCBIfam" id="TIGR00254">
    <property type="entry name" value="GGDEF"/>
    <property type="match status" value="1"/>
</dbReference>
<dbReference type="PANTHER" id="PTHR45138:SF24">
    <property type="entry name" value="DIGUANYLATE CYCLASE DGCC-RELATED"/>
    <property type="match status" value="1"/>
</dbReference>
<dbReference type="PROSITE" id="PS50887">
    <property type="entry name" value="GGDEF"/>
    <property type="match status" value="1"/>
</dbReference>
<feature type="domain" description="PAS" evidence="2">
    <location>
        <begin position="5"/>
        <end position="55"/>
    </location>
</feature>
<dbReference type="CDD" id="cd01949">
    <property type="entry name" value="GGDEF"/>
    <property type="match status" value="1"/>
</dbReference>
<dbReference type="GO" id="GO:0043709">
    <property type="term" value="P:cell adhesion involved in single-species biofilm formation"/>
    <property type="evidence" value="ECO:0007669"/>
    <property type="project" value="TreeGrafter"/>
</dbReference>
<proteinExistence type="predicted"/>
<dbReference type="Gene3D" id="3.30.70.270">
    <property type="match status" value="1"/>
</dbReference>
<dbReference type="Gene3D" id="3.30.450.20">
    <property type="entry name" value="PAS domain"/>
    <property type="match status" value="1"/>
</dbReference>
<dbReference type="InterPro" id="IPR050469">
    <property type="entry name" value="Diguanylate_Cyclase"/>
</dbReference>
<dbReference type="AlphaFoldDB" id="A0A0S2TAF7"/>
<protein>
    <recommendedName>
        <fullName evidence="1">diguanylate cyclase</fullName>
        <ecNumber evidence="1">2.7.7.65</ecNumber>
    </recommendedName>
</protein>
<dbReference type="InterPro" id="IPR043128">
    <property type="entry name" value="Rev_trsase/Diguanyl_cyclase"/>
</dbReference>
<dbReference type="GO" id="GO:0005886">
    <property type="term" value="C:plasma membrane"/>
    <property type="evidence" value="ECO:0007669"/>
    <property type="project" value="TreeGrafter"/>
</dbReference>
<keyword evidence="5" id="KW-1185">Reference proteome</keyword>
<name>A0A0S2TAF7_9GAMM</name>
<dbReference type="InterPro" id="IPR035965">
    <property type="entry name" value="PAS-like_dom_sf"/>
</dbReference>
<dbReference type="Pfam" id="PF00990">
    <property type="entry name" value="GGDEF"/>
    <property type="match status" value="1"/>
</dbReference>
<dbReference type="PANTHER" id="PTHR45138">
    <property type="entry name" value="REGULATORY COMPONENTS OF SENSORY TRANSDUCTION SYSTEM"/>
    <property type="match status" value="1"/>
</dbReference>
<organism evidence="4 5">
    <name type="scientific">Candidatus Tenderia electrophaga</name>
    <dbReference type="NCBI Taxonomy" id="1748243"/>
    <lineage>
        <taxon>Bacteria</taxon>
        <taxon>Pseudomonadati</taxon>
        <taxon>Pseudomonadota</taxon>
        <taxon>Gammaproteobacteria</taxon>
        <taxon>Candidatus Tenderiales</taxon>
        <taxon>Candidatus Tenderiaceae</taxon>
        <taxon>Candidatus Tenderia</taxon>
    </lineage>
</organism>
<dbReference type="EMBL" id="CP013099">
    <property type="protein sequence ID" value="ALP52079.1"/>
    <property type="molecule type" value="Genomic_DNA"/>
</dbReference>
<dbReference type="PROSITE" id="PS50112">
    <property type="entry name" value="PAS"/>
    <property type="match status" value="1"/>
</dbReference>
<dbReference type="CDD" id="cd00130">
    <property type="entry name" value="PAS"/>
    <property type="match status" value="1"/>
</dbReference>
<dbReference type="SUPFAM" id="SSF55073">
    <property type="entry name" value="Nucleotide cyclase"/>
    <property type="match status" value="1"/>
</dbReference>
<sequence length="281" mass="31386">MEQTSLADLQNALHPAPVGIILMDAQGNIQWHNQTLERMLDISAEQLKGKSIAELPKEMASVLASPPETILLQRNDSQRWLHCHSQTTDDGKRVQFYLDITTEQRLRLERDRLEDDLKQLTTRDPVTGLPNRRALLQGLEPLISRSRRYGNPLSLIKLRAELNDLAPDQLQRYEEEAWLRVGQLLKEQMRWADIIGRFDGPEFLLILPETPAEATETLAAKICDLIKALELPGDAGESLKVTPYCSLTAWHKGDDANLMLQRLSDGVAAARAAGTSIAAAG</sequence>
<reference evidence="4" key="1">
    <citation type="submission" date="2015-10" db="EMBL/GenBank/DDBJ databases">
        <title>Description of Candidatus Tenderia electrophaga gen. nov, sp. nov., an Uncultivated Electroautotroph from a Biocathode Enrichment.</title>
        <authorList>
            <person name="Eddie B.J."/>
            <person name="Malanoski A.P."/>
            <person name="Wang Z."/>
            <person name="Hall R.J."/>
            <person name="Oh S.D."/>
            <person name="Heiner C."/>
            <person name="Lin B."/>
            <person name="Strycharz-Glaven S.M."/>
        </authorList>
    </citation>
    <scope>NUCLEOTIDE SEQUENCE [LARGE SCALE GENOMIC DNA]</scope>
    <source>
        <strain evidence="4">NRL1</strain>
    </source>
</reference>
<evidence type="ECO:0000256" key="1">
    <source>
        <dbReference type="ARBA" id="ARBA00012528"/>
    </source>
</evidence>
<gene>
    <name evidence="4" type="ORF">Tel_02385</name>
</gene>
<dbReference type="InterPro" id="IPR000014">
    <property type="entry name" value="PAS"/>
</dbReference>
<dbReference type="SUPFAM" id="SSF55785">
    <property type="entry name" value="PYP-like sensor domain (PAS domain)"/>
    <property type="match status" value="1"/>
</dbReference>
<dbReference type="InterPro" id="IPR049553">
    <property type="entry name" value="GdpP-like_PAS"/>
</dbReference>
<dbReference type="InterPro" id="IPR029787">
    <property type="entry name" value="Nucleotide_cyclase"/>
</dbReference>
<dbReference type="STRING" id="1748243.Tel_02385"/>
<dbReference type="SMART" id="SM00267">
    <property type="entry name" value="GGDEF"/>
    <property type="match status" value="1"/>
</dbReference>
<feature type="domain" description="GGDEF" evidence="3">
    <location>
        <begin position="151"/>
        <end position="281"/>
    </location>
</feature>